<proteinExistence type="predicted"/>
<evidence type="ECO:0000313" key="4">
    <source>
        <dbReference type="Proteomes" id="UP001642409"/>
    </source>
</evidence>
<protein>
    <submittedName>
        <fullName evidence="3">Leucine-rich_repeat domain-containing protein</fullName>
    </submittedName>
</protein>
<keyword evidence="4" id="KW-1185">Reference proteome</keyword>
<dbReference type="Proteomes" id="UP001642409">
    <property type="component" value="Unassembled WGS sequence"/>
</dbReference>
<reference evidence="3 4" key="1">
    <citation type="submission" date="2024-07" db="EMBL/GenBank/DDBJ databases">
        <authorList>
            <person name="Akdeniz Z."/>
        </authorList>
    </citation>
    <scope>NUCLEOTIDE SEQUENCE [LARGE SCALE GENOMIC DNA]</scope>
</reference>
<organism evidence="3 4">
    <name type="scientific">Hexamita inflata</name>
    <dbReference type="NCBI Taxonomy" id="28002"/>
    <lineage>
        <taxon>Eukaryota</taxon>
        <taxon>Metamonada</taxon>
        <taxon>Diplomonadida</taxon>
        <taxon>Hexamitidae</taxon>
        <taxon>Hexamitinae</taxon>
        <taxon>Hexamita</taxon>
    </lineage>
</organism>
<dbReference type="PANTHER" id="PTHR46652">
    <property type="entry name" value="LEUCINE-RICH REPEAT AND IQ DOMAIN-CONTAINING PROTEIN 1-RELATED"/>
    <property type="match status" value="1"/>
</dbReference>
<dbReference type="InterPro" id="IPR050836">
    <property type="entry name" value="SDS22/Internalin_LRR"/>
</dbReference>
<dbReference type="Gene3D" id="3.80.10.10">
    <property type="entry name" value="Ribonuclease Inhibitor"/>
    <property type="match status" value="4"/>
</dbReference>
<dbReference type="InterPro" id="IPR001611">
    <property type="entry name" value="Leu-rich_rpt"/>
</dbReference>
<sequence>MTLSFDQLQSLYSNYKDAETIEIPYNSYDNVNILQVCEKAQKIIINYNNIQQLVIYQKFEHLKELSITSNQLEVLNINADLITLNLSNNKFANIDSFIKYQYLTSLNISNNQLNSQQSMRPILSLIPNLSQLNASSCNLKNLSVFLNIMQDESDSKLQLLNISLNPGISLKGLQQCKILTNLDVNSSGLFDITMFSKLLNLKQLNLSHNHEICSLECLTPLIQIQQLDIDEIGAKTLNGLQNMTDLVYLMARRNKFTHVNELEKLTQLKDVGLSQNKIFDLSGLRNAVNIETIQLDGNQLHSLEGLPRYSTKLASLSIYNNQDLKNIMYIGFYPNLKHFCAAYCNLESLQGMENIPKVQRVFIYNNQLKSLKGIEKCKYIKELRAERNILENLDGIQYLEQLNHFDVSNNLLSSIKELEGLKQLERININENQVKSLEGIENILSLQYIDAWSNQISSFYYLKSLKNLMFLNVAKNHISDIRQLLFLCDLPELKRIWLVEQGKNNSQGSNKLCADSDYPNFVIQVLPKLEAFEYLAYYDCGAEYCDYNFDDEQKNKAMEQVLTIPELTEELIKELKEQ</sequence>
<comment type="caution">
    <text evidence="3">The sequence shown here is derived from an EMBL/GenBank/DDBJ whole genome shotgun (WGS) entry which is preliminary data.</text>
</comment>
<evidence type="ECO:0000313" key="3">
    <source>
        <dbReference type="EMBL" id="CAL6005610.1"/>
    </source>
</evidence>
<dbReference type="SUPFAM" id="SSF52058">
    <property type="entry name" value="L domain-like"/>
    <property type="match status" value="2"/>
</dbReference>
<evidence type="ECO:0000256" key="2">
    <source>
        <dbReference type="ARBA" id="ARBA00022737"/>
    </source>
</evidence>
<dbReference type="PANTHER" id="PTHR46652:SF8">
    <property type="entry name" value="LEUCINE RICH REPEAT CONTAINING 23"/>
    <property type="match status" value="1"/>
</dbReference>
<dbReference type="EMBL" id="CAXDID020000051">
    <property type="protein sequence ID" value="CAL6005610.1"/>
    <property type="molecule type" value="Genomic_DNA"/>
</dbReference>
<dbReference type="InterPro" id="IPR032675">
    <property type="entry name" value="LRR_dom_sf"/>
</dbReference>
<accession>A0ABP1HZB5</accession>
<dbReference type="SMART" id="SM00365">
    <property type="entry name" value="LRR_SD22"/>
    <property type="match status" value="7"/>
</dbReference>
<dbReference type="PROSITE" id="PS51450">
    <property type="entry name" value="LRR"/>
    <property type="match status" value="4"/>
</dbReference>
<evidence type="ECO:0000256" key="1">
    <source>
        <dbReference type="ARBA" id="ARBA00022614"/>
    </source>
</evidence>
<name>A0ABP1HZB5_9EUKA</name>
<keyword evidence="2" id="KW-0677">Repeat</keyword>
<keyword evidence="1" id="KW-0433">Leucine-rich repeat</keyword>
<gene>
    <name evidence="3" type="ORF">HINF_LOCUS19536</name>
</gene>